<proteinExistence type="inferred from homology"/>
<reference evidence="5" key="1">
    <citation type="submission" date="2019-07" db="EMBL/GenBank/DDBJ databases">
        <title>Shewanella sp. YLB-08 draft genomic sequence.</title>
        <authorList>
            <person name="Yu L."/>
        </authorList>
    </citation>
    <scope>NUCLEOTIDE SEQUENCE [LARGE SCALE GENOMIC DNA]</scope>
    <source>
        <strain evidence="5">JCM 20706</strain>
    </source>
</reference>
<dbReference type="SUPFAM" id="SSF53822">
    <property type="entry name" value="Periplasmic binding protein-like I"/>
    <property type="match status" value="1"/>
</dbReference>
<accession>A0A553JJV8</accession>
<dbReference type="Pfam" id="PF13458">
    <property type="entry name" value="Peripla_BP_6"/>
    <property type="match status" value="1"/>
</dbReference>
<keyword evidence="2" id="KW-0732">Signal</keyword>
<evidence type="ECO:0000259" key="3">
    <source>
        <dbReference type="Pfam" id="PF13458"/>
    </source>
</evidence>
<gene>
    <name evidence="4" type="ORF">FN961_19295</name>
</gene>
<comment type="caution">
    <text evidence="4">The sequence shown here is derived from an EMBL/GenBank/DDBJ whole genome shotgun (WGS) entry which is preliminary data.</text>
</comment>
<protein>
    <submittedName>
        <fullName evidence="4">ABC transporter substrate-binding protein</fullName>
    </submittedName>
</protein>
<organism evidence="4 5">
    <name type="scientific">Shewanella hanedai</name>
    <name type="common">Alteromonas hanedai</name>
    <dbReference type="NCBI Taxonomy" id="25"/>
    <lineage>
        <taxon>Bacteria</taxon>
        <taxon>Pseudomonadati</taxon>
        <taxon>Pseudomonadota</taxon>
        <taxon>Gammaproteobacteria</taxon>
        <taxon>Alteromonadales</taxon>
        <taxon>Shewanellaceae</taxon>
        <taxon>Shewanella</taxon>
    </lineage>
</organism>
<evidence type="ECO:0000256" key="1">
    <source>
        <dbReference type="ARBA" id="ARBA00010062"/>
    </source>
</evidence>
<dbReference type="InterPro" id="IPR028082">
    <property type="entry name" value="Peripla_BP_I"/>
</dbReference>
<sequence length="407" mass="45892">MLKSVSVENVTTLLRSLCFYSLLYMNPIQAAPDKSALIEIHISYLKLNVSQAPALSNVIEQAEDSGLQGAQLAINDSNTTGNFLKQAFVLHYKDFNLKQELMAQIALDVKDGQQLFIVDAPMDTLIEINRWAEGRQVLIFNVNESSDLLRYQVCLASVLHTTPSDAMKSDAIAQWLLNRRFNQVLLLSGKRGEDIALTDSFKRSAKRFGLKIVAEKSWSFDTDLRRSAQQEVPLFTQTRDDYDVVYVADKSKDFAEYLPFNTFLPRPIAGSAGLEALSWHFVIEQWGAAQLQNRFRALAARNMNELDFSAYLAVRSVAQAVHQQKTAHYPALITYIKSNDFELAAYKGRKLSYRHWSGQLRMPMALVQPHGLVSLSPQTGVLHPNTELDTLGFDIQESQCDPQKRSL</sequence>
<comment type="similarity">
    <text evidence="1">Belongs to the leucine-binding protein family.</text>
</comment>
<name>A0A553JJV8_SHEHA</name>
<dbReference type="NCBIfam" id="TIGR03863">
    <property type="entry name" value="PQQ_ABC_bind"/>
    <property type="match status" value="1"/>
</dbReference>
<evidence type="ECO:0000313" key="5">
    <source>
        <dbReference type="Proteomes" id="UP000318126"/>
    </source>
</evidence>
<keyword evidence="5" id="KW-1185">Reference proteome</keyword>
<dbReference type="Gene3D" id="3.40.50.2300">
    <property type="match status" value="2"/>
</dbReference>
<evidence type="ECO:0000313" key="4">
    <source>
        <dbReference type="EMBL" id="TRY12719.1"/>
    </source>
</evidence>
<dbReference type="InterPro" id="IPR028081">
    <property type="entry name" value="Leu-bd"/>
</dbReference>
<dbReference type="CDD" id="cd06268">
    <property type="entry name" value="PBP1_ABC_transporter_LIVBP-like"/>
    <property type="match status" value="1"/>
</dbReference>
<feature type="domain" description="Leucine-binding protein" evidence="3">
    <location>
        <begin position="63"/>
        <end position="221"/>
    </location>
</feature>
<dbReference type="AlphaFoldDB" id="A0A553JJV8"/>
<evidence type="ECO:0000256" key="2">
    <source>
        <dbReference type="ARBA" id="ARBA00022729"/>
    </source>
</evidence>
<dbReference type="OrthoDB" id="5341635at2"/>
<dbReference type="Proteomes" id="UP000318126">
    <property type="component" value="Unassembled WGS sequence"/>
</dbReference>
<dbReference type="EMBL" id="VKGK01000028">
    <property type="protein sequence ID" value="TRY12719.1"/>
    <property type="molecule type" value="Genomic_DNA"/>
</dbReference>
<dbReference type="InterPro" id="IPR022478">
    <property type="entry name" value="ABC_transptr_sub-bd_PQQ"/>
</dbReference>